<dbReference type="GeneID" id="85442055"/>
<sequence>MDQQFIYSSVSFSLPLPQSWLCMPVCLAPPVSLCFARSGFHGRPTSPHSCAELRMPGIRHDNTGRAS</sequence>
<keyword evidence="2" id="KW-1185">Reference proteome</keyword>
<evidence type="ECO:0000313" key="1">
    <source>
        <dbReference type="EMBL" id="KAK1590739.1"/>
    </source>
</evidence>
<dbReference type="RefSeq" id="XP_060414213.1">
    <property type="nucleotide sequence ID" value="XM_060557815.1"/>
</dbReference>
<gene>
    <name evidence="1" type="ORF">LY79DRAFT_553867</name>
</gene>
<organism evidence="1 2">
    <name type="scientific">Colletotrichum navitas</name>
    <dbReference type="NCBI Taxonomy" id="681940"/>
    <lineage>
        <taxon>Eukaryota</taxon>
        <taxon>Fungi</taxon>
        <taxon>Dikarya</taxon>
        <taxon>Ascomycota</taxon>
        <taxon>Pezizomycotina</taxon>
        <taxon>Sordariomycetes</taxon>
        <taxon>Hypocreomycetidae</taxon>
        <taxon>Glomerellales</taxon>
        <taxon>Glomerellaceae</taxon>
        <taxon>Colletotrichum</taxon>
        <taxon>Colletotrichum graminicola species complex</taxon>
    </lineage>
</organism>
<dbReference type="AlphaFoldDB" id="A0AAD8Q024"/>
<evidence type="ECO:0000313" key="2">
    <source>
        <dbReference type="Proteomes" id="UP001230504"/>
    </source>
</evidence>
<proteinExistence type="predicted"/>
<comment type="caution">
    <text evidence="1">The sequence shown here is derived from an EMBL/GenBank/DDBJ whole genome shotgun (WGS) entry which is preliminary data.</text>
</comment>
<dbReference type="Proteomes" id="UP001230504">
    <property type="component" value="Unassembled WGS sequence"/>
</dbReference>
<dbReference type="EMBL" id="JAHLJV010000029">
    <property type="protein sequence ID" value="KAK1590739.1"/>
    <property type="molecule type" value="Genomic_DNA"/>
</dbReference>
<name>A0AAD8Q024_9PEZI</name>
<accession>A0AAD8Q024</accession>
<reference evidence="1" key="1">
    <citation type="submission" date="2021-06" db="EMBL/GenBank/DDBJ databases">
        <title>Comparative genomics, transcriptomics and evolutionary studies reveal genomic signatures of adaptation to plant cell wall in hemibiotrophic fungi.</title>
        <authorList>
            <consortium name="DOE Joint Genome Institute"/>
            <person name="Baroncelli R."/>
            <person name="Diaz J.F."/>
            <person name="Benocci T."/>
            <person name="Peng M."/>
            <person name="Battaglia E."/>
            <person name="Haridas S."/>
            <person name="Andreopoulos W."/>
            <person name="Labutti K."/>
            <person name="Pangilinan J."/>
            <person name="Floch G.L."/>
            <person name="Makela M.R."/>
            <person name="Henrissat B."/>
            <person name="Grigoriev I.V."/>
            <person name="Crouch J.A."/>
            <person name="De Vries R.P."/>
            <person name="Sukno S.A."/>
            <person name="Thon M.R."/>
        </authorList>
    </citation>
    <scope>NUCLEOTIDE SEQUENCE</scope>
    <source>
        <strain evidence="1">CBS 125086</strain>
    </source>
</reference>
<protein>
    <submittedName>
        <fullName evidence="1">Uncharacterized protein</fullName>
    </submittedName>
</protein>